<evidence type="ECO:0000313" key="1">
    <source>
        <dbReference type="EMBL" id="TRB34628.1"/>
    </source>
</evidence>
<dbReference type="AlphaFoldDB" id="A0A547E927"/>
<dbReference type="Gene3D" id="4.10.410.40">
    <property type="match status" value="1"/>
</dbReference>
<dbReference type="OrthoDB" id="5672080at2"/>
<dbReference type="RefSeq" id="WP_006247800.1">
    <property type="nucleotide sequence ID" value="NZ_CP011098.1"/>
</dbReference>
<sequence length="213" mass="23198">MAKTTKVQGTKFRIGIGREAQKAITAITLATATLTIATSGYKKGDAIEITGCGQLDGIYPVLSVTGDQVKLCEEVNWTGKDLPANYTKAKAALVQYSDQFCAVKNIEKSDDTLSTEDVTTVCSEGTETEPGEIEFGSIKLSFFHKPSTEMQTRLRKLFYDKSTFAYKLELPDNHGTTYGEGFIEAGNGFSGEVKGKYEGSVSIKPSKRDYLLV</sequence>
<comment type="caution">
    <text evidence="2">The sequence shown here is derived from an EMBL/GenBank/DDBJ whole genome shotgun (WGS) entry which is preliminary data.</text>
</comment>
<dbReference type="EMBL" id="VAJB01000047">
    <property type="protein sequence ID" value="TRB71808.1"/>
    <property type="molecule type" value="Genomic_DNA"/>
</dbReference>
<protein>
    <recommendedName>
        <fullName evidence="6">Phage tail protein</fullName>
    </recommendedName>
</protein>
<dbReference type="EMBL" id="VAJI01000046">
    <property type="protein sequence ID" value="TRB34628.1"/>
    <property type="molecule type" value="Genomic_DNA"/>
</dbReference>
<keyword evidence="5" id="KW-1185">Reference proteome</keyword>
<accession>A0A547E927</accession>
<reference evidence="4 5" key="1">
    <citation type="journal article" date="2019" name="Vet. Microbiol.">
        <title>Genetic characterization of susceptible and multi-drug resistant Mannheimia haemolytica isolated from high-risk stocker calves prior to and after antimicrobial metaphylaxis.</title>
        <authorList>
            <person name="Snyder E.R."/>
            <person name="Alvarez-Narvaez S."/>
            <person name="Credille B.C."/>
        </authorList>
    </citation>
    <scope>NUCLEOTIDE SEQUENCE [LARGE SCALE GENOMIC DNA]</scope>
    <source>
        <strain evidence="2 4">UGA-R5-128-1</strain>
        <strain evidence="1 5">UGA-R7-163-1</strain>
    </source>
</reference>
<evidence type="ECO:0000313" key="3">
    <source>
        <dbReference type="EMBL" id="TRB72434.1"/>
    </source>
</evidence>
<dbReference type="Proteomes" id="UP000318394">
    <property type="component" value="Unassembled WGS sequence"/>
</dbReference>
<evidence type="ECO:0000313" key="5">
    <source>
        <dbReference type="Proteomes" id="UP000318394"/>
    </source>
</evidence>
<evidence type="ECO:0008006" key="6">
    <source>
        <dbReference type="Google" id="ProtNLM"/>
    </source>
</evidence>
<evidence type="ECO:0000313" key="2">
    <source>
        <dbReference type="EMBL" id="TRB71808.1"/>
    </source>
</evidence>
<gene>
    <name evidence="3" type="ORF">FEA53_12005</name>
    <name evidence="2" type="ORF">FEA53_13000</name>
    <name evidence="1" type="ORF">FEB89_12780</name>
</gene>
<evidence type="ECO:0000313" key="4">
    <source>
        <dbReference type="Proteomes" id="UP000315164"/>
    </source>
</evidence>
<dbReference type="GeneID" id="67368511"/>
<name>A0A547E927_MANHA</name>
<proteinExistence type="predicted"/>
<dbReference type="KEGG" id="mhay:VK67_04490"/>
<dbReference type="Proteomes" id="UP000315164">
    <property type="component" value="Unassembled WGS sequence"/>
</dbReference>
<organism evidence="2 4">
    <name type="scientific">Mannheimia haemolytica</name>
    <name type="common">Pasteurella haemolytica</name>
    <dbReference type="NCBI Taxonomy" id="75985"/>
    <lineage>
        <taxon>Bacteria</taxon>
        <taxon>Pseudomonadati</taxon>
        <taxon>Pseudomonadota</taxon>
        <taxon>Gammaproteobacteria</taxon>
        <taxon>Pasteurellales</taxon>
        <taxon>Pasteurellaceae</taxon>
        <taxon>Mannheimia</taxon>
    </lineage>
</organism>
<dbReference type="EMBL" id="VAJB01000036">
    <property type="protein sequence ID" value="TRB72434.1"/>
    <property type="molecule type" value="Genomic_DNA"/>
</dbReference>
<dbReference type="KEGG" id="mhaq:WC39_04490"/>